<evidence type="ECO:0000313" key="1">
    <source>
        <dbReference type="EMBL" id="QQA01399.1"/>
    </source>
</evidence>
<organism evidence="1 2">
    <name type="scientific">Treponema peruense</name>
    <dbReference type="NCBI Taxonomy" id="2787628"/>
    <lineage>
        <taxon>Bacteria</taxon>
        <taxon>Pseudomonadati</taxon>
        <taxon>Spirochaetota</taxon>
        <taxon>Spirochaetia</taxon>
        <taxon>Spirochaetales</taxon>
        <taxon>Treponemataceae</taxon>
        <taxon>Treponema</taxon>
    </lineage>
</organism>
<dbReference type="Proteomes" id="UP000595224">
    <property type="component" value="Chromosome"/>
</dbReference>
<dbReference type="RefSeq" id="WP_198442938.1">
    <property type="nucleotide sequence ID" value="NZ_CBCSHE010000012.1"/>
</dbReference>
<gene>
    <name evidence="1" type="ORF">IWA51_01925</name>
</gene>
<proteinExistence type="predicted"/>
<dbReference type="EMBL" id="CP064936">
    <property type="protein sequence ID" value="QQA01399.1"/>
    <property type="molecule type" value="Genomic_DNA"/>
</dbReference>
<reference evidence="1 2" key="1">
    <citation type="submission" date="2020-11" db="EMBL/GenBank/DDBJ databases">
        <title>Treponema Peruensis nv. sp., first commensal Treponema isolated from human feces.</title>
        <authorList>
            <person name="Belkhou C."/>
            <person name="Raes J."/>
        </authorList>
    </citation>
    <scope>NUCLEOTIDE SEQUENCE [LARGE SCALE GENOMIC DNA]</scope>
    <source>
        <strain evidence="1 2">RCC2812</strain>
    </source>
</reference>
<sequence length="96" mass="10949">MSVAFISYGGVQVLLETLQELCNKGVHGQILTTSYQNFTQPKVLEKLSSFKNIELKIFVPPTDEDGFHAKGYLFRQRTENKKEKWTVIIGSLKLND</sequence>
<dbReference type="Gene3D" id="3.30.870.10">
    <property type="entry name" value="Endonuclease Chain A"/>
    <property type="match status" value="1"/>
</dbReference>
<protein>
    <submittedName>
        <fullName evidence="1">Uncharacterized protein</fullName>
    </submittedName>
</protein>
<keyword evidence="2" id="KW-1185">Reference proteome</keyword>
<dbReference type="KEGG" id="tper:IWA51_01925"/>
<accession>A0A7T3RDZ9</accession>
<dbReference type="AlphaFoldDB" id="A0A7T3RDZ9"/>
<name>A0A7T3RDZ9_9SPIR</name>
<evidence type="ECO:0000313" key="2">
    <source>
        <dbReference type="Proteomes" id="UP000595224"/>
    </source>
</evidence>